<evidence type="ECO:0000313" key="4">
    <source>
        <dbReference type="Proteomes" id="UP000004682"/>
    </source>
</evidence>
<dbReference type="InterPro" id="IPR009362">
    <property type="entry name" value="YhcG_C"/>
</dbReference>
<evidence type="ECO:0000259" key="2">
    <source>
        <dbReference type="Pfam" id="PF06250"/>
    </source>
</evidence>
<dbReference type="Pfam" id="PF06250">
    <property type="entry name" value="YhcG_C"/>
    <property type="match status" value="1"/>
</dbReference>
<sequence>MTKLSAIPFALRTSDRCRDRLQADFPRECQRLVGNVAGTVVAQPLDFTVSLKDPYILDFLGLNDHYLECDLEDAILREMGQLLLELGAGFMFVVRQKRLPIDDDDFYLDLLFYNRKLKRLVAIELKLGSFKASIRVRWNCTCAGSRSTNWNRVKRRRSVSSSAPGRSKSRSNCLNSAKAVSTSPASTRDAAGEAAPIDRGRTCQARRQAGIAMMGIALSNIDSVSKPASAEREIRRCRSDGASANSSQRTCLKHSPYRRAKQRCQHEVPIAQGARRVRWRSSRAFDSDRLGGLRDGFKKSPRGW</sequence>
<organism evidence="3 4">
    <name type="scientific">Burkholderia humptydooensis MSMB43</name>
    <dbReference type="NCBI Taxonomy" id="441157"/>
    <lineage>
        <taxon>Bacteria</taxon>
        <taxon>Pseudomonadati</taxon>
        <taxon>Pseudomonadota</taxon>
        <taxon>Betaproteobacteria</taxon>
        <taxon>Burkholderiales</taxon>
        <taxon>Burkholderiaceae</taxon>
        <taxon>Burkholderia</taxon>
        <taxon>pseudomallei group</taxon>
    </lineage>
</organism>
<proteinExistence type="predicted"/>
<reference evidence="4" key="1">
    <citation type="journal article" date="2012" name="J. Bacteriol.">
        <title>Revised Genome Sequence of Burkholderia thailandensis MSMB43 with Improved Annotation.</title>
        <authorList>
            <person name="Zhuo Y."/>
            <person name="Liu L."/>
            <person name="Wang Q."/>
            <person name="Liu X."/>
            <person name="Ren B."/>
            <person name="Liu M."/>
            <person name="Ni P."/>
            <person name="Cheng Y.Q."/>
            <person name="Zhang L."/>
        </authorList>
    </citation>
    <scope>NUCLEOTIDE SEQUENCE [LARGE SCALE GENOMIC DNA]</scope>
    <source>
        <strain evidence="4">MSMB43</strain>
    </source>
</reference>
<dbReference type="InterPro" id="IPR053148">
    <property type="entry name" value="PD-DEXK-like_domain"/>
</dbReference>
<dbReference type="Proteomes" id="UP000004682">
    <property type="component" value="Unassembled WGS sequence"/>
</dbReference>
<gene>
    <name evidence="3" type="ORF">A33K_18781</name>
</gene>
<accession>A0ABN0FXJ4</accession>
<dbReference type="EMBL" id="JH692073">
    <property type="protein sequence ID" value="EIP84615.1"/>
    <property type="molecule type" value="Genomic_DNA"/>
</dbReference>
<dbReference type="PANTHER" id="PTHR30547">
    <property type="entry name" value="UNCHARACTERIZED PROTEIN YHCG-RELATED"/>
    <property type="match status" value="1"/>
</dbReference>
<feature type="compositionally biased region" description="Polar residues" evidence="1">
    <location>
        <begin position="172"/>
        <end position="186"/>
    </location>
</feature>
<keyword evidence="4" id="KW-1185">Reference proteome</keyword>
<feature type="domain" description="YhcG PDDEXK nuclease" evidence="2">
    <location>
        <begin position="50"/>
        <end position="133"/>
    </location>
</feature>
<dbReference type="PANTHER" id="PTHR30547:SF5">
    <property type="entry name" value="NUCLEASE YHCG-RELATED"/>
    <property type="match status" value="1"/>
</dbReference>
<protein>
    <submittedName>
        <fullName evidence="3">Cytoplasmic protein</fullName>
    </submittedName>
</protein>
<feature type="region of interest" description="Disordered" evidence="1">
    <location>
        <begin position="153"/>
        <end position="199"/>
    </location>
</feature>
<evidence type="ECO:0000256" key="1">
    <source>
        <dbReference type="SAM" id="MobiDB-lite"/>
    </source>
</evidence>
<evidence type="ECO:0000313" key="3">
    <source>
        <dbReference type="EMBL" id="EIP84615.1"/>
    </source>
</evidence>
<name>A0ABN0FXJ4_9BURK</name>